<organism evidence="2 3">
    <name type="scientific">Pseudarcicella hirudinis</name>
    <dbReference type="NCBI Taxonomy" id="1079859"/>
    <lineage>
        <taxon>Bacteria</taxon>
        <taxon>Pseudomonadati</taxon>
        <taxon>Bacteroidota</taxon>
        <taxon>Cytophagia</taxon>
        <taxon>Cytophagales</taxon>
        <taxon>Flectobacillaceae</taxon>
        <taxon>Pseudarcicella</taxon>
    </lineage>
</organism>
<dbReference type="Proteomes" id="UP000199306">
    <property type="component" value="Unassembled WGS sequence"/>
</dbReference>
<accession>A0A1I5VCQ3</accession>
<dbReference type="Pfam" id="PF11958">
    <property type="entry name" value="DUF3472"/>
    <property type="match status" value="1"/>
</dbReference>
<name>A0A1I5VCQ3_9BACT</name>
<dbReference type="Pfam" id="PF16871">
    <property type="entry name" value="DUF5077"/>
    <property type="match status" value="1"/>
</dbReference>
<dbReference type="InterPro" id="IPR021862">
    <property type="entry name" value="DUF3472"/>
</dbReference>
<gene>
    <name evidence="2" type="ORF">SAMN04515674_10937</name>
</gene>
<reference evidence="2 3" key="1">
    <citation type="submission" date="2016-10" db="EMBL/GenBank/DDBJ databases">
        <authorList>
            <person name="de Groot N.N."/>
        </authorList>
    </citation>
    <scope>NUCLEOTIDE SEQUENCE [LARGE SCALE GENOMIC DNA]</scope>
    <source>
        <strain evidence="3">E92,LMG 26720,CCM 7988</strain>
    </source>
</reference>
<protein>
    <recommendedName>
        <fullName evidence="1">DUF5077 domain-containing protein</fullName>
    </recommendedName>
</protein>
<evidence type="ECO:0000313" key="2">
    <source>
        <dbReference type="EMBL" id="SFQ05162.1"/>
    </source>
</evidence>
<evidence type="ECO:0000313" key="3">
    <source>
        <dbReference type="Proteomes" id="UP000199306"/>
    </source>
</evidence>
<dbReference type="RefSeq" id="WP_092018071.1">
    <property type="nucleotide sequence ID" value="NZ_FOXH01000009.1"/>
</dbReference>
<dbReference type="InterPro" id="IPR031712">
    <property type="entry name" value="DUF5077"/>
</dbReference>
<dbReference type="AlphaFoldDB" id="A0A1I5VCQ3"/>
<evidence type="ECO:0000259" key="1">
    <source>
        <dbReference type="Pfam" id="PF16871"/>
    </source>
</evidence>
<dbReference type="OrthoDB" id="6014523at2"/>
<sequence>MKKILFLGLCLTFFVNCKGAENIPEKKSPLSHESNQITVPIGGNSWVSGKHAEDPVSEKGFSNWTDKMDTLQTYVRFARPGKAIFSLHGLVPKGVAKLCVIVAGQSQDFETNGTEERDYLIGQWEIKQEGYVLLQVVGLSQTGGTFGSWSSWGISGPAVDEHTTFVKNNEGDYFYWGRRGPSVHLNYKIPESQDIEWFYNELTVPVGQDPLGSYFMADGFKEGYFGMQVNSEKERRILFSVWSPFKTDNPQSIPPEQRIVLLKKGEGVYTGEFGNEGAGGQSYLKYSWKAGNTYKFLLQGKPSGNNTTTYTAYFFAPEEGKWRIIASFQRPQTNTYLKSFHSFLENFLPEKGTQVRSVHFGNQWVADKSGNWTEINTATFTADATARIGYRMDYAGGTVQNQFFLKNCGFFNDFVPMKTSFSRNPAGKKPEIDLTKLP</sequence>
<feature type="domain" description="DUF5077" evidence="1">
    <location>
        <begin position="39"/>
        <end position="158"/>
    </location>
</feature>
<proteinExistence type="predicted"/>
<dbReference type="STRING" id="1079859.SAMN04515674_10937"/>
<keyword evidence="3" id="KW-1185">Reference proteome</keyword>
<dbReference type="EMBL" id="FOXH01000009">
    <property type="protein sequence ID" value="SFQ05162.1"/>
    <property type="molecule type" value="Genomic_DNA"/>
</dbReference>